<dbReference type="InterPro" id="IPR014710">
    <property type="entry name" value="RmlC-like_jellyroll"/>
</dbReference>
<dbReference type="InterPro" id="IPR018060">
    <property type="entry name" value="HTH_AraC"/>
</dbReference>
<dbReference type="Proteomes" id="UP000249754">
    <property type="component" value="Unassembled WGS sequence"/>
</dbReference>
<keyword evidence="2 5" id="KW-0238">DNA-binding</keyword>
<dbReference type="Gene3D" id="1.10.10.60">
    <property type="entry name" value="Homeodomain-like"/>
    <property type="match status" value="2"/>
</dbReference>
<dbReference type="OrthoDB" id="636258at2"/>
<dbReference type="Gene3D" id="2.60.120.10">
    <property type="entry name" value="Jelly Rolls"/>
    <property type="match status" value="1"/>
</dbReference>
<sequence>MKRENMHQSFEIVYRKVDECPVRDLQFSFFQMAYVISGTGFLHVNGNCIAYQAGNLMLMTPNDCHNFDITDTTEFLLVRINSDYVKEYSSRNINCIECLLYYASHLSGCILKQKEDEFLVKSIVECLLHTIKHRDIYEEDLTAHYVNSLIVIAVRNISKMKPLGIKANADKRILEIINHIQSNIFSPPSLKASFIADKFDISATYLGSYFKNQCGETVQQFIANYRMRLIEHRLKFSDRRINEIVNEFGFSDESHLNKFFKKHRNISLTGFRKAKNSIVKDQ</sequence>
<name>A0A327T6B6_9SPHI</name>
<evidence type="ECO:0000259" key="4">
    <source>
        <dbReference type="PROSITE" id="PS01124"/>
    </source>
</evidence>
<evidence type="ECO:0000256" key="1">
    <source>
        <dbReference type="ARBA" id="ARBA00023015"/>
    </source>
</evidence>
<dbReference type="GO" id="GO:0003700">
    <property type="term" value="F:DNA-binding transcription factor activity"/>
    <property type="evidence" value="ECO:0007669"/>
    <property type="project" value="InterPro"/>
</dbReference>
<evidence type="ECO:0000313" key="6">
    <source>
        <dbReference type="Proteomes" id="UP000249754"/>
    </source>
</evidence>
<dbReference type="InterPro" id="IPR009057">
    <property type="entry name" value="Homeodomain-like_sf"/>
</dbReference>
<reference evidence="5 6" key="1">
    <citation type="submission" date="2018-06" db="EMBL/GenBank/DDBJ databases">
        <title>Genomic Encyclopedia of Archaeal and Bacterial Type Strains, Phase II (KMG-II): from individual species to whole genera.</title>
        <authorList>
            <person name="Goeker M."/>
        </authorList>
    </citation>
    <scope>NUCLEOTIDE SEQUENCE [LARGE SCALE GENOMIC DNA]</scope>
    <source>
        <strain evidence="5 6">DSM 14825</strain>
    </source>
</reference>
<keyword evidence="1" id="KW-0805">Transcription regulation</keyword>
<keyword evidence="3" id="KW-0804">Transcription</keyword>
<organism evidence="5 6">
    <name type="scientific">Pedobacter cryoconitis</name>
    <dbReference type="NCBI Taxonomy" id="188932"/>
    <lineage>
        <taxon>Bacteria</taxon>
        <taxon>Pseudomonadati</taxon>
        <taxon>Bacteroidota</taxon>
        <taxon>Sphingobacteriia</taxon>
        <taxon>Sphingobacteriales</taxon>
        <taxon>Sphingobacteriaceae</taxon>
        <taxon>Pedobacter</taxon>
    </lineage>
</organism>
<dbReference type="PROSITE" id="PS01124">
    <property type="entry name" value="HTH_ARAC_FAMILY_2"/>
    <property type="match status" value="1"/>
</dbReference>
<protein>
    <submittedName>
        <fullName evidence="5">AraC-like DNA-binding protein</fullName>
    </submittedName>
</protein>
<dbReference type="GO" id="GO:0043565">
    <property type="term" value="F:sequence-specific DNA binding"/>
    <property type="evidence" value="ECO:0007669"/>
    <property type="project" value="InterPro"/>
</dbReference>
<evidence type="ECO:0000313" key="5">
    <source>
        <dbReference type="EMBL" id="RAJ35624.1"/>
    </source>
</evidence>
<accession>A0A327T6B6</accession>
<dbReference type="InterPro" id="IPR037923">
    <property type="entry name" value="HTH-like"/>
</dbReference>
<evidence type="ECO:0000256" key="3">
    <source>
        <dbReference type="ARBA" id="ARBA00023163"/>
    </source>
</evidence>
<dbReference type="SMART" id="SM00342">
    <property type="entry name" value="HTH_ARAC"/>
    <property type="match status" value="1"/>
</dbReference>
<evidence type="ECO:0000256" key="2">
    <source>
        <dbReference type="ARBA" id="ARBA00023125"/>
    </source>
</evidence>
<feature type="domain" description="HTH araC/xylS-type" evidence="4">
    <location>
        <begin position="174"/>
        <end position="274"/>
    </location>
</feature>
<dbReference type="EMBL" id="QLLR01000002">
    <property type="protein sequence ID" value="RAJ35624.1"/>
    <property type="molecule type" value="Genomic_DNA"/>
</dbReference>
<dbReference type="SUPFAM" id="SSF51215">
    <property type="entry name" value="Regulatory protein AraC"/>
    <property type="match status" value="1"/>
</dbReference>
<dbReference type="SUPFAM" id="SSF46689">
    <property type="entry name" value="Homeodomain-like"/>
    <property type="match status" value="1"/>
</dbReference>
<comment type="caution">
    <text evidence="5">The sequence shown here is derived from an EMBL/GenBank/DDBJ whole genome shotgun (WGS) entry which is preliminary data.</text>
</comment>
<gene>
    <name evidence="5" type="ORF">LY11_00870</name>
</gene>
<dbReference type="PANTHER" id="PTHR43280:SF28">
    <property type="entry name" value="HTH-TYPE TRANSCRIPTIONAL ACTIVATOR RHAS"/>
    <property type="match status" value="1"/>
</dbReference>
<proteinExistence type="predicted"/>
<dbReference type="PANTHER" id="PTHR43280">
    <property type="entry name" value="ARAC-FAMILY TRANSCRIPTIONAL REGULATOR"/>
    <property type="match status" value="1"/>
</dbReference>
<dbReference type="Pfam" id="PF12833">
    <property type="entry name" value="HTH_18"/>
    <property type="match status" value="1"/>
</dbReference>
<dbReference type="AlphaFoldDB" id="A0A327T6B6"/>
<dbReference type="RefSeq" id="WP_111632481.1">
    <property type="nucleotide sequence ID" value="NZ_QLLR01000002.1"/>
</dbReference>